<dbReference type="Pfam" id="PF00186">
    <property type="entry name" value="DHFR_1"/>
    <property type="match status" value="1"/>
</dbReference>
<dbReference type="GO" id="GO:0046655">
    <property type="term" value="P:folic acid metabolic process"/>
    <property type="evidence" value="ECO:0007669"/>
    <property type="project" value="TreeGrafter"/>
</dbReference>
<dbReference type="PANTHER" id="PTHR48069:SF5">
    <property type="entry name" value="DIHYDROFOLATE REDUCTASE"/>
    <property type="match status" value="1"/>
</dbReference>
<evidence type="ECO:0000256" key="1">
    <source>
        <dbReference type="ARBA" id="ARBA00004903"/>
    </source>
</evidence>
<dbReference type="CDD" id="cd00209">
    <property type="entry name" value="DHFR"/>
    <property type="match status" value="1"/>
</dbReference>
<sequence>MHVYTDEVQSKPVRLIVATCKNMGIGKNGQLPWNLPKEFAFFLNMISSVSSPDHKNLLIWGRKCWETFPENLLPLANCVNAVLSRNLSSVPRHAQYLCRNLPNAIRLGSTLPLSEDIEIIWIIGGVKPYKEALMHPWCDLLYITKIMASFDCDTFFPSFDHEVFRKVDKKKGTTSGLHLNFNKMVIMVTTRGTVKIKIEDEEIKCTQSFIFLGTEKD</sequence>
<evidence type="ECO:0000256" key="7">
    <source>
        <dbReference type="ARBA" id="ARBA00048873"/>
    </source>
</evidence>
<dbReference type="GO" id="GO:0046654">
    <property type="term" value="P:tetrahydrofolate biosynthetic process"/>
    <property type="evidence" value="ECO:0007669"/>
    <property type="project" value="InterPro"/>
</dbReference>
<protein>
    <recommendedName>
        <fullName evidence="3">dihydrofolate reductase</fullName>
        <ecNumber evidence="3">1.5.1.3</ecNumber>
    </recommendedName>
</protein>
<dbReference type="GeneTree" id="ENSGT00940000165780"/>
<reference evidence="9" key="1">
    <citation type="submission" date="2021-06" db="EMBL/GenBank/DDBJ databases">
        <authorList>
            <consortium name="Wellcome Sanger Institute Data Sharing"/>
        </authorList>
    </citation>
    <scope>NUCLEOTIDE SEQUENCE [LARGE SCALE GENOMIC DNA]</scope>
</reference>
<gene>
    <name evidence="9" type="primary">zgc:153031</name>
</gene>
<evidence type="ECO:0000259" key="8">
    <source>
        <dbReference type="PROSITE" id="PS51330"/>
    </source>
</evidence>
<comment type="similarity">
    <text evidence="2">Belongs to the dihydrofolate reductase family.</text>
</comment>
<evidence type="ECO:0000256" key="5">
    <source>
        <dbReference type="ARBA" id="ARBA00022857"/>
    </source>
</evidence>
<comment type="pathway">
    <text evidence="1">Cofactor biosynthesis; tetrahydrofolate biosynthesis; 5,6,7,8-tetrahydrofolate from 7,8-dihydrofolate: step 1/1.</text>
</comment>
<dbReference type="Proteomes" id="UP000694620">
    <property type="component" value="Chromosome 1"/>
</dbReference>
<keyword evidence="4" id="KW-0554">One-carbon metabolism</keyword>
<dbReference type="GO" id="GO:0006730">
    <property type="term" value="P:one-carbon metabolic process"/>
    <property type="evidence" value="ECO:0007669"/>
    <property type="project" value="UniProtKB-KW"/>
</dbReference>
<dbReference type="PRINTS" id="PR00070">
    <property type="entry name" value="DHFR"/>
</dbReference>
<evidence type="ECO:0000256" key="3">
    <source>
        <dbReference type="ARBA" id="ARBA00012856"/>
    </source>
</evidence>
<accession>A0A8C4RY36</accession>
<keyword evidence="6" id="KW-0560">Oxidoreductase</keyword>
<dbReference type="GO" id="GO:0046452">
    <property type="term" value="P:dihydrofolate metabolic process"/>
    <property type="evidence" value="ECO:0007669"/>
    <property type="project" value="TreeGrafter"/>
</dbReference>
<evidence type="ECO:0000256" key="2">
    <source>
        <dbReference type="ARBA" id="ARBA00009539"/>
    </source>
</evidence>
<dbReference type="InterPro" id="IPR001796">
    <property type="entry name" value="DHFR_dom"/>
</dbReference>
<dbReference type="InterPro" id="IPR012259">
    <property type="entry name" value="DHFR"/>
</dbReference>
<reference evidence="9" key="2">
    <citation type="submission" date="2025-08" db="UniProtKB">
        <authorList>
            <consortium name="Ensembl"/>
        </authorList>
    </citation>
    <scope>IDENTIFICATION</scope>
</reference>
<dbReference type="PROSITE" id="PS51330">
    <property type="entry name" value="DHFR_2"/>
    <property type="match status" value="1"/>
</dbReference>
<evidence type="ECO:0000256" key="6">
    <source>
        <dbReference type="ARBA" id="ARBA00023002"/>
    </source>
</evidence>
<comment type="catalytic activity">
    <reaction evidence="7">
        <text>(6S)-5,6,7,8-tetrahydrofolate + NADP(+) = 7,8-dihydrofolate + NADPH + H(+)</text>
        <dbReference type="Rhea" id="RHEA:15009"/>
        <dbReference type="ChEBI" id="CHEBI:15378"/>
        <dbReference type="ChEBI" id="CHEBI:57451"/>
        <dbReference type="ChEBI" id="CHEBI:57453"/>
        <dbReference type="ChEBI" id="CHEBI:57783"/>
        <dbReference type="ChEBI" id="CHEBI:58349"/>
        <dbReference type="EC" id="1.5.1.3"/>
    </reaction>
</comment>
<dbReference type="EC" id="1.5.1.3" evidence="3"/>
<proteinExistence type="inferred from homology"/>
<dbReference type="AlphaFoldDB" id="A0A8C4RY36"/>
<reference evidence="9" key="3">
    <citation type="submission" date="2025-09" db="UniProtKB">
        <authorList>
            <consortium name="Ensembl"/>
        </authorList>
    </citation>
    <scope>IDENTIFICATION</scope>
</reference>
<evidence type="ECO:0000313" key="9">
    <source>
        <dbReference type="Ensembl" id="ENSECRP00000008942.1"/>
    </source>
</evidence>
<name>A0A8C4RY36_ERPCA</name>
<keyword evidence="10" id="KW-1185">Reference proteome</keyword>
<dbReference type="FunFam" id="3.40.430.10:FF:000002">
    <property type="entry name" value="Dihydrofolate reductase"/>
    <property type="match status" value="1"/>
</dbReference>
<dbReference type="GO" id="GO:0050661">
    <property type="term" value="F:NADP binding"/>
    <property type="evidence" value="ECO:0007669"/>
    <property type="project" value="InterPro"/>
</dbReference>
<dbReference type="Gene3D" id="3.40.430.10">
    <property type="entry name" value="Dihydrofolate Reductase, subunit A"/>
    <property type="match status" value="1"/>
</dbReference>
<dbReference type="Ensembl" id="ENSECRT00000009090.1">
    <property type="protein sequence ID" value="ENSECRP00000008942.1"/>
    <property type="gene ID" value="ENSECRG00000006001.1"/>
</dbReference>
<dbReference type="InterPro" id="IPR024072">
    <property type="entry name" value="DHFR-like_dom_sf"/>
</dbReference>
<dbReference type="GO" id="GO:0004146">
    <property type="term" value="F:dihydrofolate reductase activity"/>
    <property type="evidence" value="ECO:0007669"/>
    <property type="project" value="UniProtKB-EC"/>
</dbReference>
<dbReference type="PANTHER" id="PTHR48069">
    <property type="entry name" value="DIHYDROFOLATE REDUCTASE"/>
    <property type="match status" value="1"/>
</dbReference>
<dbReference type="SUPFAM" id="SSF53597">
    <property type="entry name" value="Dihydrofolate reductase-like"/>
    <property type="match status" value="1"/>
</dbReference>
<evidence type="ECO:0000256" key="4">
    <source>
        <dbReference type="ARBA" id="ARBA00022563"/>
    </source>
</evidence>
<evidence type="ECO:0000313" key="10">
    <source>
        <dbReference type="Proteomes" id="UP000694620"/>
    </source>
</evidence>
<feature type="domain" description="DHFR" evidence="8">
    <location>
        <begin position="12"/>
        <end position="191"/>
    </location>
</feature>
<organism evidence="9 10">
    <name type="scientific">Erpetoichthys calabaricus</name>
    <name type="common">Rope fish</name>
    <name type="synonym">Calamoichthys calabaricus</name>
    <dbReference type="NCBI Taxonomy" id="27687"/>
    <lineage>
        <taxon>Eukaryota</taxon>
        <taxon>Metazoa</taxon>
        <taxon>Chordata</taxon>
        <taxon>Craniata</taxon>
        <taxon>Vertebrata</taxon>
        <taxon>Euteleostomi</taxon>
        <taxon>Actinopterygii</taxon>
        <taxon>Polypteriformes</taxon>
        <taxon>Polypteridae</taxon>
        <taxon>Erpetoichthys</taxon>
    </lineage>
</organism>
<dbReference type="GO" id="GO:0005739">
    <property type="term" value="C:mitochondrion"/>
    <property type="evidence" value="ECO:0007669"/>
    <property type="project" value="TreeGrafter"/>
</dbReference>
<keyword evidence="5" id="KW-0521">NADP</keyword>